<evidence type="ECO:0000256" key="2">
    <source>
        <dbReference type="ARBA" id="ARBA00021549"/>
    </source>
</evidence>
<dbReference type="NCBIfam" id="TIGR01708">
    <property type="entry name" value="typeII_sec_gspH"/>
    <property type="match status" value="1"/>
</dbReference>
<feature type="transmembrane region" description="Helical" evidence="10">
    <location>
        <begin position="21"/>
        <end position="45"/>
    </location>
</feature>
<evidence type="ECO:0000256" key="9">
    <source>
        <dbReference type="ARBA" id="ARBA00030775"/>
    </source>
</evidence>
<evidence type="ECO:0000256" key="7">
    <source>
        <dbReference type="ARBA" id="ARBA00022989"/>
    </source>
</evidence>
<reference evidence="12" key="1">
    <citation type="submission" date="2016-10" db="EMBL/GenBank/DDBJ databases">
        <authorList>
            <person name="Varghese N."/>
            <person name="Submissions S."/>
        </authorList>
    </citation>
    <scope>NUCLEOTIDE SEQUENCE [LARGE SCALE GENOMIC DNA]</scope>
    <source>
        <strain evidence="12">CGMCC 1.9127</strain>
    </source>
</reference>
<keyword evidence="12" id="KW-1185">Reference proteome</keyword>
<dbReference type="InterPro" id="IPR045584">
    <property type="entry name" value="Pilin-like"/>
</dbReference>
<gene>
    <name evidence="11" type="ORF">SAMN05216262_11430</name>
</gene>
<keyword evidence="6 10" id="KW-0812">Transmembrane</keyword>
<dbReference type="AlphaFoldDB" id="A0A1H7RBJ9"/>
<organism evidence="11 12">
    <name type="scientific">Colwellia chukchiensis</name>
    <dbReference type="NCBI Taxonomy" id="641665"/>
    <lineage>
        <taxon>Bacteria</taxon>
        <taxon>Pseudomonadati</taxon>
        <taxon>Pseudomonadota</taxon>
        <taxon>Gammaproteobacteria</taxon>
        <taxon>Alteromonadales</taxon>
        <taxon>Colwelliaceae</taxon>
        <taxon>Colwellia</taxon>
    </lineage>
</organism>
<name>A0A1H7RBJ9_9GAMM</name>
<dbReference type="PRINTS" id="PR00885">
    <property type="entry name" value="BCTERIALGSPH"/>
</dbReference>
<dbReference type="PROSITE" id="PS00409">
    <property type="entry name" value="PROKAR_NTER_METHYL"/>
    <property type="match status" value="1"/>
</dbReference>
<dbReference type="NCBIfam" id="TIGR02532">
    <property type="entry name" value="IV_pilin_GFxxxE"/>
    <property type="match status" value="1"/>
</dbReference>
<proteinExistence type="predicted"/>
<keyword evidence="8 10" id="KW-0472">Membrane</keyword>
<dbReference type="RefSeq" id="WP_085285628.1">
    <property type="nucleotide sequence ID" value="NZ_FOBI01000014.1"/>
</dbReference>
<dbReference type="EMBL" id="FOBI01000014">
    <property type="protein sequence ID" value="SEL57335.1"/>
    <property type="molecule type" value="Genomic_DNA"/>
</dbReference>
<dbReference type="Proteomes" id="UP000199297">
    <property type="component" value="Unassembled WGS sequence"/>
</dbReference>
<sequence length="211" mass="23381">MPVKTTNIARTISAKRYLATGFTLIEVMLVILLIGVMLSAVQFSFSSSKPEQQLAQTSARFAQVFEVAAEYGLLNNIELGVFIDENSYQFLGYNGVQWAKVADKPLFDPFTLPEAITLHLQLDDLPIDEPLLFDSSLLNTQAEDDEFREDAEKKLIPQIYILSGGDITPFSLTFSLAEFAMGHEEDISYKVSGIYSTPLTIEGPIVNASSR</sequence>
<dbReference type="InterPro" id="IPR049875">
    <property type="entry name" value="TypeII_GspH"/>
</dbReference>
<dbReference type="Gene3D" id="3.55.40.10">
    <property type="entry name" value="minor pseudopilin epsh domain"/>
    <property type="match status" value="1"/>
</dbReference>
<dbReference type="GO" id="GO:0015628">
    <property type="term" value="P:protein secretion by the type II secretion system"/>
    <property type="evidence" value="ECO:0007669"/>
    <property type="project" value="InterPro"/>
</dbReference>
<keyword evidence="4" id="KW-0488">Methylation</keyword>
<evidence type="ECO:0000256" key="8">
    <source>
        <dbReference type="ARBA" id="ARBA00023136"/>
    </source>
</evidence>
<dbReference type="STRING" id="641665.GCA_002104455_01254"/>
<evidence type="ECO:0000313" key="12">
    <source>
        <dbReference type="Proteomes" id="UP000199297"/>
    </source>
</evidence>
<comment type="subcellular location">
    <subcellularLocation>
        <location evidence="1">Cell inner membrane</location>
        <topology evidence="1">Single-pass membrane protein</topology>
    </subcellularLocation>
</comment>
<evidence type="ECO:0000256" key="6">
    <source>
        <dbReference type="ARBA" id="ARBA00022692"/>
    </source>
</evidence>
<dbReference type="OrthoDB" id="5730913at2"/>
<evidence type="ECO:0000256" key="1">
    <source>
        <dbReference type="ARBA" id="ARBA00004377"/>
    </source>
</evidence>
<protein>
    <recommendedName>
        <fullName evidence="2">Type II secretion system protein H</fullName>
    </recommendedName>
    <alternativeName>
        <fullName evidence="9">General secretion pathway protein H</fullName>
    </alternativeName>
</protein>
<accession>A0A1H7RBJ9</accession>
<keyword evidence="5" id="KW-0997">Cell inner membrane</keyword>
<dbReference type="SUPFAM" id="SSF54523">
    <property type="entry name" value="Pili subunits"/>
    <property type="match status" value="1"/>
</dbReference>
<evidence type="ECO:0000256" key="4">
    <source>
        <dbReference type="ARBA" id="ARBA00022481"/>
    </source>
</evidence>
<evidence type="ECO:0000313" key="11">
    <source>
        <dbReference type="EMBL" id="SEL57335.1"/>
    </source>
</evidence>
<dbReference type="InterPro" id="IPR012902">
    <property type="entry name" value="N_methyl_site"/>
</dbReference>
<dbReference type="GO" id="GO:0005886">
    <property type="term" value="C:plasma membrane"/>
    <property type="evidence" value="ECO:0007669"/>
    <property type="project" value="UniProtKB-SubCell"/>
</dbReference>
<dbReference type="InterPro" id="IPR002416">
    <property type="entry name" value="T2SS_protein-GspH"/>
</dbReference>
<keyword evidence="3" id="KW-1003">Cell membrane</keyword>
<keyword evidence="7 10" id="KW-1133">Transmembrane helix</keyword>
<dbReference type="GO" id="GO:0015627">
    <property type="term" value="C:type II protein secretion system complex"/>
    <property type="evidence" value="ECO:0007669"/>
    <property type="project" value="InterPro"/>
</dbReference>
<evidence type="ECO:0000256" key="5">
    <source>
        <dbReference type="ARBA" id="ARBA00022519"/>
    </source>
</evidence>
<evidence type="ECO:0000256" key="10">
    <source>
        <dbReference type="SAM" id="Phobius"/>
    </source>
</evidence>
<evidence type="ECO:0000256" key="3">
    <source>
        <dbReference type="ARBA" id="ARBA00022475"/>
    </source>
</evidence>